<dbReference type="InterPro" id="IPR005119">
    <property type="entry name" value="LysR_subst-bd"/>
</dbReference>
<dbReference type="Proteomes" id="UP001385892">
    <property type="component" value="Unassembled WGS sequence"/>
</dbReference>
<dbReference type="Gene3D" id="1.10.10.10">
    <property type="entry name" value="Winged helix-like DNA-binding domain superfamily/Winged helix DNA-binding domain"/>
    <property type="match status" value="1"/>
</dbReference>
<dbReference type="InterPro" id="IPR000847">
    <property type="entry name" value="LysR_HTH_N"/>
</dbReference>
<keyword evidence="4" id="KW-0804">Transcription</keyword>
<comment type="caution">
    <text evidence="6">The sequence shown here is derived from an EMBL/GenBank/DDBJ whole genome shotgun (WGS) entry which is preliminary data.</text>
</comment>
<accession>A0ABU8WG06</accession>
<reference evidence="6 7" key="1">
    <citation type="submission" date="2024-03" db="EMBL/GenBank/DDBJ databases">
        <title>Novel species of the genus Variovorax.</title>
        <authorList>
            <person name="Liu Q."/>
            <person name="Xin Y.-H."/>
        </authorList>
    </citation>
    <scope>NUCLEOTIDE SEQUENCE [LARGE SCALE GENOMIC DNA]</scope>
    <source>
        <strain evidence="6 7">KACC 18900</strain>
    </source>
</reference>
<evidence type="ECO:0000313" key="7">
    <source>
        <dbReference type="Proteomes" id="UP001385892"/>
    </source>
</evidence>
<dbReference type="PROSITE" id="PS50931">
    <property type="entry name" value="HTH_LYSR"/>
    <property type="match status" value="1"/>
</dbReference>
<protein>
    <submittedName>
        <fullName evidence="6">LysR substrate-binding domain-containing protein</fullName>
    </submittedName>
</protein>
<dbReference type="SUPFAM" id="SSF46785">
    <property type="entry name" value="Winged helix' DNA-binding domain"/>
    <property type="match status" value="1"/>
</dbReference>
<evidence type="ECO:0000256" key="2">
    <source>
        <dbReference type="ARBA" id="ARBA00023015"/>
    </source>
</evidence>
<keyword evidence="3" id="KW-0238">DNA-binding</keyword>
<dbReference type="PANTHER" id="PTHR30346:SF0">
    <property type="entry name" value="HCA OPERON TRANSCRIPTIONAL ACTIVATOR HCAR"/>
    <property type="match status" value="1"/>
</dbReference>
<dbReference type="PRINTS" id="PR00039">
    <property type="entry name" value="HTHLYSR"/>
</dbReference>
<dbReference type="Pfam" id="PF00126">
    <property type="entry name" value="HTH_1"/>
    <property type="match status" value="1"/>
</dbReference>
<dbReference type="EMBL" id="JBBKZT010000001">
    <property type="protein sequence ID" value="MEJ8845602.1"/>
    <property type="molecule type" value="Genomic_DNA"/>
</dbReference>
<evidence type="ECO:0000256" key="4">
    <source>
        <dbReference type="ARBA" id="ARBA00023163"/>
    </source>
</evidence>
<dbReference type="PANTHER" id="PTHR30346">
    <property type="entry name" value="TRANSCRIPTIONAL DUAL REGULATOR HCAR-RELATED"/>
    <property type="match status" value="1"/>
</dbReference>
<dbReference type="InterPro" id="IPR036388">
    <property type="entry name" value="WH-like_DNA-bd_sf"/>
</dbReference>
<dbReference type="RefSeq" id="WP_340340760.1">
    <property type="nucleotide sequence ID" value="NZ_JBBKZT010000001.1"/>
</dbReference>
<keyword evidence="2" id="KW-0805">Transcription regulation</keyword>
<feature type="domain" description="HTH lysR-type" evidence="5">
    <location>
        <begin position="1"/>
        <end position="58"/>
    </location>
</feature>
<dbReference type="InterPro" id="IPR036390">
    <property type="entry name" value="WH_DNA-bd_sf"/>
</dbReference>
<evidence type="ECO:0000256" key="1">
    <source>
        <dbReference type="ARBA" id="ARBA00009437"/>
    </source>
</evidence>
<gene>
    <name evidence="6" type="ORF">WKW82_03030</name>
</gene>
<dbReference type="Pfam" id="PF03466">
    <property type="entry name" value="LysR_substrate"/>
    <property type="match status" value="1"/>
</dbReference>
<evidence type="ECO:0000313" key="6">
    <source>
        <dbReference type="EMBL" id="MEJ8845602.1"/>
    </source>
</evidence>
<dbReference type="SUPFAM" id="SSF53850">
    <property type="entry name" value="Periplasmic binding protein-like II"/>
    <property type="match status" value="1"/>
</dbReference>
<comment type="similarity">
    <text evidence="1">Belongs to the LysR transcriptional regulatory family.</text>
</comment>
<name>A0ABU8WG06_9BURK</name>
<dbReference type="Gene3D" id="3.40.190.10">
    <property type="entry name" value="Periplasmic binding protein-like II"/>
    <property type="match status" value="2"/>
</dbReference>
<evidence type="ECO:0000256" key="3">
    <source>
        <dbReference type="ARBA" id="ARBA00023125"/>
    </source>
</evidence>
<proteinExistence type="inferred from homology"/>
<sequence length="298" mass="32946">MDLRQLTYFIAAAEERNLGRASERLHMSQPPLTRQIKALEEEVGAALFERTPRGMLLTQAGEVLLQDARDIFGLVDQATDRARRAGNGTTGRIDVGLHGSAMFGVMPQVLTRFSEVHPEVEVSLYQGQTHQQVTAIRQRRILIGFERMVPPDDDMAVELVARERLLVAMSSAHPFARRDTLPVALLRDQPIVTASSRSPPAITLRLCRAAGFEPRFAAQAGDLIMATLMTGISRQLALVPESMTNLRLPGVTYVPLETDGEPAHMEVHCFYRKDEASPVLQRMLDVVREFAGAAPVAE</sequence>
<evidence type="ECO:0000259" key="5">
    <source>
        <dbReference type="PROSITE" id="PS50931"/>
    </source>
</evidence>
<keyword evidence="7" id="KW-1185">Reference proteome</keyword>
<organism evidence="6 7">
    <name type="scientific">Variovorax rhizosphaerae</name>
    <dbReference type="NCBI Taxonomy" id="1836200"/>
    <lineage>
        <taxon>Bacteria</taxon>
        <taxon>Pseudomonadati</taxon>
        <taxon>Pseudomonadota</taxon>
        <taxon>Betaproteobacteria</taxon>
        <taxon>Burkholderiales</taxon>
        <taxon>Comamonadaceae</taxon>
        <taxon>Variovorax</taxon>
    </lineage>
</organism>